<evidence type="ECO:0000313" key="1">
    <source>
        <dbReference type="EMBL" id="KAJ1918507.1"/>
    </source>
</evidence>
<dbReference type="AlphaFoldDB" id="A0A9W8A6L4"/>
<keyword evidence="2" id="KW-1185">Reference proteome</keyword>
<evidence type="ECO:0000313" key="2">
    <source>
        <dbReference type="Proteomes" id="UP001150569"/>
    </source>
</evidence>
<dbReference type="EMBL" id="JANBPT010000502">
    <property type="protein sequence ID" value="KAJ1918507.1"/>
    <property type="molecule type" value="Genomic_DNA"/>
</dbReference>
<organism evidence="1 2">
    <name type="scientific">Tieghemiomyces parasiticus</name>
    <dbReference type="NCBI Taxonomy" id="78921"/>
    <lineage>
        <taxon>Eukaryota</taxon>
        <taxon>Fungi</taxon>
        <taxon>Fungi incertae sedis</taxon>
        <taxon>Zoopagomycota</taxon>
        <taxon>Kickxellomycotina</taxon>
        <taxon>Dimargaritomycetes</taxon>
        <taxon>Dimargaritales</taxon>
        <taxon>Dimargaritaceae</taxon>
        <taxon>Tieghemiomyces</taxon>
    </lineage>
</organism>
<gene>
    <name evidence="1" type="ORF">IWQ60_007487</name>
</gene>
<dbReference type="Proteomes" id="UP001150569">
    <property type="component" value="Unassembled WGS sequence"/>
</dbReference>
<reference evidence="1" key="1">
    <citation type="submission" date="2022-07" db="EMBL/GenBank/DDBJ databases">
        <title>Phylogenomic reconstructions and comparative analyses of Kickxellomycotina fungi.</title>
        <authorList>
            <person name="Reynolds N.K."/>
            <person name="Stajich J.E."/>
            <person name="Barry K."/>
            <person name="Grigoriev I.V."/>
            <person name="Crous P."/>
            <person name="Smith M.E."/>
        </authorList>
    </citation>
    <scope>NUCLEOTIDE SEQUENCE</scope>
    <source>
        <strain evidence="1">RSA 861</strain>
    </source>
</reference>
<sequence>MRSVFYQISIMGKAAAAGITLNDSADVPTLAQNESPSRTGDTVTSISSLVENFRTDLHVIADGSSLVNLDHPTWKSLLTRTGPLFYALQTSQTDYLFLFTRYIASRAFQVAFLADTDSWIPDQHWELAEILEDPNAAYTVHNIRNSDKKSPADLSHDPETLYNYDHRLKSKQRFMDNLISSLVQSVVVSFAARDDAEALVSYTSQIARLPAVKNRPSLHSVNLEVLAMAVSLQTSQLAIMQLLAKRTLSPPLAIEVASKFQESPAEAAELYRKKMDASEMQGRRVSLPDKNVLPIMIQADGTLVAKVYSPVEQL</sequence>
<protein>
    <submittedName>
        <fullName evidence="1">Uncharacterized protein</fullName>
    </submittedName>
</protein>
<accession>A0A9W8A6L4</accession>
<proteinExistence type="predicted"/>
<name>A0A9W8A6L4_9FUNG</name>
<comment type="caution">
    <text evidence="1">The sequence shown here is derived from an EMBL/GenBank/DDBJ whole genome shotgun (WGS) entry which is preliminary data.</text>
</comment>